<keyword evidence="2" id="KW-1185">Reference proteome</keyword>
<accession>A0ACB1AYT0</accession>
<organism evidence="1 2">
    <name type="scientific">Meloidogyne enterolobii</name>
    <name type="common">Root-knot nematode worm</name>
    <name type="synonym">Meloidogyne mayaguensis</name>
    <dbReference type="NCBI Taxonomy" id="390850"/>
    <lineage>
        <taxon>Eukaryota</taxon>
        <taxon>Metazoa</taxon>
        <taxon>Ecdysozoa</taxon>
        <taxon>Nematoda</taxon>
        <taxon>Chromadorea</taxon>
        <taxon>Rhabditida</taxon>
        <taxon>Tylenchina</taxon>
        <taxon>Tylenchomorpha</taxon>
        <taxon>Tylenchoidea</taxon>
        <taxon>Meloidogynidae</taxon>
        <taxon>Meloidogyninae</taxon>
        <taxon>Meloidogyne</taxon>
    </lineage>
</organism>
<gene>
    <name evidence="1" type="ORF">MENTE1834_LOCUS44710</name>
</gene>
<reference evidence="1" key="1">
    <citation type="submission" date="2023-11" db="EMBL/GenBank/DDBJ databases">
        <authorList>
            <person name="Poullet M."/>
        </authorList>
    </citation>
    <scope>NUCLEOTIDE SEQUENCE</scope>
    <source>
        <strain evidence="1">E1834</strain>
    </source>
</reference>
<name>A0ACB1AYT0_MELEN</name>
<dbReference type="Proteomes" id="UP001497535">
    <property type="component" value="Unassembled WGS sequence"/>
</dbReference>
<protein>
    <submittedName>
        <fullName evidence="1">Uncharacterized protein</fullName>
    </submittedName>
</protein>
<comment type="caution">
    <text evidence="1">The sequence shown here is derived from an EMBL/GenBank/DDBJ whole genome shotgun (WGS) entry which is preliminary data.</text>
</comment>
<evidence type="ECO:0000313" key="1">
    <source>
        <dbReference type="EMBL" id="CAK5111630.1"/>
    </source>
</evidence>
<proteinExistence type="predicted"/>
<sequence>MNFDNINSHQHVCEKESQQQQHNYVIVSEENKEEEKKFVENSEINNCKETENTTTEEPTIEEKNEGENQLEQQIENPIQRPISVDVNQLDFSLPDTIRKEGIFFRSFKEWQVLFQQKFRVASSEKQGDEDSQVFKRFRYRYVVYHCTRYGEPRKRGAGRRPHQNYLPCGCKAKLRLNYHAQNGGYLLITTLETEHNHDDKHPHFNERGEFNFDSDGENGGSKKIRSSSEDVGSCEHSPNSTESFKTPVVVSAFSPLSLQPLHNSPSSGGQSSSEGAAELIQQQQKLQKRPSASPRERKSSTYRNNKTMNGQQQHKTSTFSNACDSSLMKNEGELDTAFALNLALKAHHNAQQQQQTIFPTESPRNILSTSFQNFPTSSNRQTSFSDFMRFRPPLQSQFNNSNQNNNLLPLIQELINRSNGGDKQGNSVVNQSEQQQLLLGLLSQQHQQTPQTQQQVGNASASLLSALQHSILQQNRPQQQHSSFNNQITPSTSSNNNSANMMALLQIQNLLQNSPNIFGLKTQQQQQTPNLINLLSGNNNNKIMAASNNMKNDTTEARRADIIQDADQILQTIVQQMIRTRDLASYLRRLRQFLSDNFVE</sequence>
<evidence type="ECO:0000313" key="2">
    <source>
        <dbReference type="Proteomes" id="UP001497535"/>
    </source>
</evidence>
<dbReference type="EMBL" id="CAVMJV010000139">
    <property type="protein sequence ID" value="CAK5111630.1"/>
    <property type="molecule type" value="Genomic_DNA"/>
</dbReference>